<protein>
    <submittedName>
        <fullName evidence="1">Uncharacterized protein</fullName>
    </submittedName>
</protein>
<accession>A0A182D064</accession>
<evidence type="ECO:0000313" key="1">
    <source>
        <dbReference type="EMBL" id="BAR98281.1"/>
    </source>
</evidence>
<sequence length="62" mass="7387">MPFPTKVEIHLWRENVLRPALRSGSRSRGWRCRCFIDLGRPATEPPGQRAQHPLDLFEYFHR</sequence>
<organism evidence="1">
    <name type="scientific">Blastochloris viridis</name>
    <name type="common">Rhodopseudomonas viridis</name>
    <dbReference type="NCBI Taxonomy" id="1079"/>
    <lineage>
        <taxon>Bacteria</taxon>
        <taxon>Pseudomonadati</taxon>
        <taxon>Pseudomonadota</taxon>
        <taxon>Alphaproteobacteria</taxon>
        <taxon>Hyphomicrobiales</taxon>
        <taxon>Blastochloridaceae</taxon>
        <taxon>Blastochloris</taxon>
    </lineage>
</organism>
<dbReference type="AlphaFoldDB" id="A0A182D064"/>
<reference evidence="1" key="1">
    <citation type="journal article" date="2015" name="Genome Announc.">
        <title>Complete Genome Sequence of the Bacteriochlorophyll b-Producing Photosynthetic Bacterium Blastochloris viridis.</title>
        <authorList>
            <person name="Tsukatani Y."/>
            <person name="Hirose Y."/>
            <person name="Harada J."/>
            <person name="Misawa N."/>
            <person name="Mori K."/>
            <person name="Inoue K."/>
            <person name="Tamiaki H."/>
        </authorList>
    </citation>
    <scope>NUCLEOTIDE SEQUENCE [LARGE SCALE GENOMIC DNA]</scope>
    <source>
        <strain evidence="1">DSM 133</strain>
    </source>
</reference>
<dbReference type="EMBL" id="AP014854">
    <property type="protein sequence ID" value="BAR98281.1"/>
    <property type="molecule type" value="Genomic_DNA"/>
</dbReference>
<gene>
    <name evidence="1" type="ORF">BV133_688</name>
</gene>
<proteinExistence type="predicted"/>
<name>A0A182D064_BLAVI</name>